<keyword evidence="3" id="KW-1003">Cell membrane</keyword>
<feature type="transmembrane region" description="Helical" evidence="7">
    <location>
        <begin position="440"/>
        <end position="461"/>
    </location>
</feature>
<dbReference type="PANTHER" id="PTHR30250:SF10">
    <property type="entry name" value="LIPOPOLYSACCHARIDE BIOSYNTHESIS PROTEIN WZXC"/>
    <property type="match status" value="1"/>
</dbReference>
<reference evidence="8 9" key="1">
    <citation type="submission" date="2016-01" db="EMBL/GenBank/DDBJ databases">
        <title>Highly variable Streptococcus oralis are common among viridans streptococci isolated from primates.</title>
        <authorList>
            <person name="Denapaite D."/>
            <person name="Rieger M."/>
            <person name="Koendgen S."/>
            <person name="Brueckner R."/>
            <person name="Ochigava I."/>
            <person name="Kappeler P."/>
            <person name="Maetz-Rensing K."/>
            <person name="Leendertz F."/>
            <person name="Hakenbeck R."/>
        </authorList>
    </citation>
    <scope>NUCLEOTIDE SEQUENCE [LARGE SCALE GENOMIC DNA]</scope>
    <source>
        <strain evidence="8 9">DD14</strain>
    </source>
</reference>
<dbReference type="AlphaFoldDB" id="A0A139P2B1"/>
<dbReference type="CDD" id="cd13127">
    <property type="entry name" value="MATE_tuaB_like"/>
    <property type="match status" value="1"/>
</dbReference>
<evidence type="ECO:0000256" key="4">
    <source>
        <dbReference type="ARBA" id="ARBA00022692"/>
    </source>
</evidence>
<evidence type="ECO:0000256" key="5">
    <source>
        <dbReference type="ARBA" id="ARBA00022989"/>
    </source>
</evidence>
<comment type="similarity">
    <text evidence="2">Belongs to the polysaccharide synthase family.</text>
</comment>
<feature type="transmembrane region" description="Helical" evidence="7">
    <location>
        <begin position="170"/>
        <end position="191"/>
    </location>
</feature>
<evidence type="ECO:0000256" key="1">
    <source>
        <dbReference type="ARBA" id="ARBA00004651"/>
    </source>
</evidence>
<comment type="subcellular location">
    <subcellularLocation>
        <location evidence="1">Cell membrane</location>
        <topology evidence="1">Multi-pass membrane protein</topology>
    </subcellularLocation>
</comment>
<feature type="transmembrane region" description="Helical" evidence="7">
    <location>
        <begin position="381"/>
        <end position="400"/>
    </location>
</feature>
<sequence length="474" mass="53490">MDISNKFKVGILYTALGKYSNVIIQLFVTAVLSRILTPEEYGVVAVVNVFLVFFQMLADSGIGPAIVQNKTLTQNDLNNIFTLTIYSGLILSLVFVLIGYPISIVYGNEVYIKLYLLLGMCVLFYTVTIVPQSILTRDMNFKQMNLLSLLANIFSGIIGVALAVHDFGVYSLIFSNIMKATILFLMLFSSVELSFKRKIEKASLVKILNFSKFQFMFNFLNYFARNLDNLLIGRFINSSALGYYDKAYQLSLYPNQILLQVISPVIHPIMSNFQNDRQKMEEVFAKIFNILLLIGMPTSVYLFFNASDVITFMFGNNWFQSVPVFQILSASIWIQMANSPIGIFYQASNRVDLLFKVGLLASGLNIIAIVIGLLSKSIVTIAVMLIISFIIGLSLNLYFLSHVVFKSDIIKYLKIILVHLVTVTPYIIFNMIGFRFEQGVVINLVLQGLVLGLIWSIGIFVTGQYKQLIMMFSR</sequence>
<feature type="transmembrane region" description="Helical" evidence="7">
    <location>
        <begin position="412"/>
        <end position="434"/>
    </location>
</feature>
<protein>
    <submittedName>
        <fullName evidence="8">Lipopolysaccharide biosynthesis protein WzxC</fullName>
    </submittedName>
</protein>
<feature type="transmembrane region" description="Helical" evidence="7">
    <location>
        <begin position="146"/>
        <end position="164"/>
    </location>
</feature>
<feature type="transmembrane region" description="Helical" evidence="7">
    <location>
        <begin position="114"/>
        <end position="134"/>
    </location>
</feature>
<dbReference type="InterPro" id="IPR050833">
    <property type="entry name" value="Poly_Biosynth_Transport"/>
</dbReference>
<keyword evidence="5 7" id="KW-1133">Transmembrane helix</keyword>
<dbReference type="EMBL" id="LQRI01000135">
    <property type="protein sequence ID" value="KXT82430.1"/>
    <property type="molecule type" value="Genomic_DNA"/>
</dbReference>
<evidence type="ECO:0000313" key="8">
    <source>
        <dbReference type="EMBL" id="KXT82430.1"/>
    </source>
</evidence>
<evidence type="ECO:0000256" key="7">
    <source>
        <dbReference type="SAM" id="Phobius"/>
    </source>
</evidence>
<dbReference type="PANTHER" id="PTHR30250">
    <property type="entry name" value="PST FAMILY PREDICTED COLANIC ACID TRANSPORTER"/>
    <property type="match status" value="1"/>
</dbReference>
<dbReference type="GO" id="GO:0005886">
    <property type="term" value="C:plasma membrane"/>
    <property type="evidence" value="ECO:0007669"/>
    <property type="project" value="UniProtKB-SubCell"/>
</dbReference>
<feature type="transmembrane region" description="Helical" evidence="7">
    <location>
        <begin position="357"/>
        <end position="375"/>
    </location>
</feature>
<keyword evidence="4 7" id="KW-0812">Transmembrane</keyword>
<proteinExistence type="inferred from homology"/>
<feature type="transmembrane region" description="Helical" evidence="7">
    <location>
        <begin position="79"/>
        <end position="102"/>
    </location>
</feature>
<gene>
    <name evidence="8" type="ORF">SORDD14_00835</name>
</gene>
<organism evidence="8 9">
    <name type="scientific">Streptococcus oralis</name>
    <dbReference type="NCBI Taxonomy" id="1303"/>
    <lineage>
        <taxon>Bacteria</taxon>
        <taxon>Bacillati</taxon>
        <taxon>Bacillota</taxon>
        <taxon>Bacilli</taxon>
        <taxon>Lactobacillales</taxon>
        <taxon>Streptococcaceae</taxon>
        <taxon>Streptococcus</taxon>
    </lineage>
</organism>
<feature type="transmembrane region" description="Helical" evidence="7">
    <location>
        <begin position="12"/>
        <end position="35"/>
    </location>
</feature>
<dbReference type="Pfam" id="PF13440">
    <property type="entry name" value="Polysacc_synt_3"/>
    <property type="match status" value="1"/>
</dbReference>
<dbReference type="RefSeq" id="WP_061418652.1">
    <property type="nucleotide sequence ID" value="NZ_KQ969337.1"/>
</dbReference>
<keyword evidence="6 7" id="KW-0472">Membrane</keyword>
<evidence type="ECO:0000313" key="9">
    <source>
        <dbReference type="Proteomes" id="UP000070497"/>
    </source>
</evidence>
<accession>A0A139P2B1</accession>
<evidence type="ECO:0000256" key="2">
    <source>
        <dbReference type="ARBA" id="ARBA00007430"/>
    </source>
</evidence>
<feature type="transmembrane region" description="Helical" evidence="7">
    <location>
        <begin position="324"/>
        <end position="345"/>
    </location>
</feature>
<feature type="transmembrane region" description="Helical" evidence="7">
    <location>
        <begin position="283"/>
        <end position="304"/>
    </location>
</feature>
<comment type="caution">
    <text evidence="8">The sequence shown here is derived from an EMBL/GenBank/DDBJ whole genome shotgun (WGS) entry which is preliminary data.</text>
</comment>
<dbReference type="PATRIC" id="fig|1303.77.peg.952"/>
<evidence type="ECO:0000256" key="3">
    <source>
        <dbReference type="ARBA" id="ARBA00022475"/>
    </source>
</evidence>
<evidence type="ECO:0000256" key="6">
    <source>
        <dbReference type="ARBA" id="ARBA00023136"/>
    </source>
</evidence>
<feature type="transmembrane region" description="Helical" evidence="7">
    <location>
        <begin position="41"/>
        <end position="58"/>
    </location>
</feature>
<name>A0A139P2B1_STROR</name>
<dbReference type="Proteomes" id="UP000070497">
    <property type="component" value="Unassembled WGS sequence"/>
</dbReference>